<dbReference type="SUPFAM" id="SSF74653">
    <property type="entry name" value="TolA/TonB C-terminal domain"/>
    <property type="match status" value="1"/>
</dbReference>
<evidence type="ECO:0000313" key="3">
    <source>
        <dbReference type="EMBL" id="MBB4617823.1"/>
    </source>
</evidence>
<proteinExistence type="predicted"/>
<feature type="signal peptide" evidence="1">
    <location>
        <begin position="1"/>
        <end position="21"/>
    </location>
</feature>
<organism evidence="3 4">
    <name type="scientific">Sphingomonas abaci</name>
    <dbReference type="NCBI Taxonomy" id="237611"/>
    <lineage>
        <taxon>Bacteria</taxon>
        <taxon>Pseudomonadati</taxon>
        <taxon>Pseudomonadota</taxon>
        <taxon>Alphaproteobacteria</taxon>
        <taxon>Sphingomonadales</taxon>
        <taxon>Sphingomonadaceae</taxon>
        <taxon>Sphingomonas</taxon>
    </lineage>
</organism>
<feature type="chain" id="PRO_5031399069" evidence="1">
    <location>
        <begin position="22"/>
        <end position="655"/>
    </location>
</feature>
<dbReference type="InterPro" id="IPR011990">
    <property type="entry name" value="TPR-like_helical_dom_sf"/>
</dbReference>
<accession>A0A7W7EXK4</accession>
<sequence>MNRSVMATMMATGAAIGLAGAVPGTAQQPAGSVQQAFEAATALADKPDQQAAALAAWQALEKRVKPGSRSQSIVLVRKGGTLFKLRRYDEALDSLRTGLSGLPKADASLREDRSLGFMMLGAALMENLDYAGGASAYAQALEAADAPSLKLGAMLALIKAQTFVDPKAAAATLASADAFVATTPVDKGVRVRLERARSELRLNSGDIPGAVTAATAAVTAAGGLTASTDLVDVSVRSDAAIAYLLSGKPDKAREFMAMSGAGRLSKGDLDPASRMSPPDCGGDADLKPEDMAVVEFSIAPDGATTAVSPVYAAGGGKVALEFARAARQWWWPVEEVKAIAAFFRYNVRVEMRCSRAFPHPDISDRIDQAMEDWLGEHGVVLPDKAEGPVAIPAQRAQVDKAPAGSIALLAALFRMAQNWALPEEERGALYARATTIAQAQNVPALPRLAVDLSAQAFALAGTSGSGRWEDKVNELLAQPFYANDPQANGALRFVLADVARSHRNTDRELLLLHQIADTAALPKSDPMRVGALVRIASLEQRKGDVAAARSAFAATGLSGDQCALLDAPPRLVSSGGIFPMEAQRWGFEGWIRSEFDVAADGRVTGERAILSYPAFVFTKAGVDTVKAARFSKSYRPDGGLGCGSMVQTVKFRLGV</sequence>
<feature type="domain" description="TonB C-terminal" evidence="2">
    <location>
        <begin position="563"/>
        <end position="655"/>
    </location>
</feature>
<dbReference type="EMBL" id="JACHNY010000003">
    <property type="protein sequence ID" value="MBB4617823.1"/>
    <property type="molecule type" value="Genomic_DNA"/>
</dbReference>
<dbReference type="Gene3D" id="3.30.2420.10">
    <property type="entry name" value="TonB"/>
    <property type="match status" value="1"/>
</dbReference>
<reference evidence="3 4" key="1">
    <citation type="submission" date="2020-08" db="EMBL/GenBank/DDBJ databases">
        <title>Genomic Encyclopedia of Type Strains, Phase IV (KMG-IV): sequencing the most valuable type-strain genomes for metagenomic binning, comparative biology and taxonomic classification.</title>
        <authorList>
            <person name="Goeker M."/>
        </authorList>
    </citation>
    <scope>NUCLEOTIDE SEQUENCE [LARGE SCALE GENOMIC DNA]</scope>
    <source>
        <strain evidence="3 4">DSM 15867</strain>
    </source>
</reference>
<keyword evidence="1" id="KW-0732">Signal</keyword>
<evidence type="ECO:0000313" key="4">
    <source>
        <dbReference type="Proteomes" id="UP000574769"/>
    </source>
</evidence>
<dbReference type="Proteomes" id="UP000574769">
    <property type="component" value="Unassembled WGS sequence"/>
</dbReference>
<dbReference type="AlphaFoldDB" id="A0A7W7EXK4"/>
<evidence type="ECO:0000259" key="2">
    <source>
        <dbReference type="PROSITE" id="PS52015"/>
    </source>
</evidence>
<dbReference type="Gene3D" id="1.25.40.10">
    <property type="entry name" value="Tetratricopeptide repeat domain"/>
    <property type="match status" value="1"/>
</dbReference>
<dbReference type="SUPFAM" id="SSF48452">
    <property type="entry name" value="TPR-like"/>
    <property type="match status" value="1"/>
</dbReference>
<dbReference type="InterPro" id="IPR037682">
    <property type="entry name" value="TonB_C"/>
</dbReference>
<evidence type="ECO:0000256" key="1">
    <source>
        <dbReference type="SAM" id="SignalP"/>
    </source>
</evidence>
<protein>
    <submittedName>
        <fullName evidence="3">Tetratricopeptide (TPR) repeat protein</fullName>
    </submittedName>
</protein>
<dbReference type="PROSITE" id="PS52015">
    <property type="entry name" value="TONB_CTD"/>
    <property type="match status" value="1"/>
</dbReference>
<dbReference type="RefSeq" id="WP_184114027.1">
    <property type="nucleotide sequence ID" value="NZ_JACHNY010000003.1"/>
</dbReference>
<gene>
    <name evidence="3" type="ORF">GGQ96_001951</name>
</gene>
<dbReference type="GO" id="GO:0055085">
    <property type="term" value="P:transmembrane transport"/>
    <property type="evidence" value="ECO:0007669"/>
    <property type="project" value="InterPro"/>
</dbReference>
<comment type="caution">
    <text evidence="3">The sequence shown here is derived from an EMBL/GenBank/DDBJ whole genome shotgun (WGS) entry which is preliminary data.</text>
</comment>
<name>A0A7W7EXK4_9SPHN</name>
<keyword evidence="4" id="KW-1185">Reference proteome</keyword>